<dbReference type="InterPro" id="IPR050231">
    <property type="entry name" value="Iron_ascorbate_oxido_reductase"/>
</dbReference>
<evidence type="ECO:0000313" key="8">
    <source>
        <dbReference type="EMBL" id="KDP32296.1"/>
    </source>
</evidence>
<dbReference type="InterPro" id="IPR027443">
    <property type="entry name" value="IPNS-like_sf"/>
</dbReference>
<dbReference type="InterPro" id="IPR026992">
    <property type="entry name" value="DIOX_N"/>
</dbReference>
<dbReference type="GO" id="GO:0016491">
    <property type="term" value="F:oxidoreductase activity"/>
    <property type="evidence" value="ECO:0007669"/>
    <property type="project" value="UniProtKB-KW"/>
</dbReference>
<gene>
    <name evidence="8" type="ORF">JCGZ_13221</name>
</gene>
<reference evidence="8 9" key="1">
    <citation type="journal article" date="2014" name="PLoS ONE">
        <title>Global Analysis of Gene Expression Profiles in Physic Nut (Jatropha curcas L.) Seedlings Exposed to Salt Stress.</title>
        <authorList>
            <person name="Zhang L."/>
            <person name="Zhang C."/>
            <person name="Wu P."/>
            <person name="Chen Y."/>
            <person name="Li M."/>
            <person name="Jiang H."/>
            <person name="Wu G."/>
        </authorList>
    </citation>
    <scope>NUCLEOTIDE SEQUENCE [LARGE SCALE GENOMIC DNA]</scope>
    <source>
        <strain evidence="9">cv. GZQX0401</strain>
        <tissue evidence="8">Young leaves</tissue>
    </source>
</reference>
<keyword evidence="6" id="KW-0560">Oxidoreductase</keyword>
<dbReference type="KEGG" id="jcu:105639255"/>
<dbReference type="Gene3D" id="2.60.120.330">
    <property type="entry name" value="B-lactam Antibiotic, Isopenicillin N Synthase, Chain"/>
    <property type="match status" value="1"/>
</dbReference>
<organism evidence="8 9">
    <name type="scientific">Jatropha curcas</name>
    <name type="common">Barbados nut</name>
    <dbReference type="NCBI Taxonomy" id="180498"/>
    <lineage>
        <taxon>Eukaryota</taxon>
        <taxon>Viridiplantae</taxon>
        <taxon>Streptophyta</taxon>
        <taxon>Embryophyta</taxon>
        <taxon>Tracheophyta</taxon>
        <taxon>Spermatophyta</taxon>
        <taxon>Magnoliopsida</taxon>
        <taxon>eudicotyledons</taxon>
        <taxon>Gunneridae</taxon>
        <taxon>Pentapetalae</taxon>
        <taxon>rosids</taxon>
        <taxon>fabids</taxon>
        <taxon>Malpighiales</taxon>
        <taxon>Euphorbiaceae</taxon>
        <taxon>Crotonoideae</taxon>
        <taxon>Jatropheae</taxon>
        <taxon>Jatropha</taxon>
    </lineage>
</organism>
<keyword evidence="9" id="KW-1185">Reference proteome</keyword>
<dbReference type="InterPro" id="IPR005123">
    <property type="entry name" value="Oxoglu/Fe-dep_dioxygenase_dom"/>
</dbReference>
<dbReference type="SUPFAM" id="SSF51197">
    <property type="entry name" value="Clavaminate synthase-like"/>
    <property type="match status" value="1"/>
</dbReference>
<dbReference type="STRING" id="180498.A0A067K7U9"/>
<evidence type="ECO:0000256" key="6">
    <source>
        <dbReference type="RuleBase" id="RU003682"/>
    </source>
</evidence>
<evidence type="ECO:0000256" key="5">
    <source>
        <dbReference type="ARBA" id="ARBA00076740"/>
    </source>
</evidence>
<dbReference type="Pfam" id="PF03171">
    <property type="entry name" value="2OG-FeII_Oxy"/>
    <property type="match status" value="1"/>
</dbReference>
<name>A0A067K7U9_JATCU</name>
<keyword evidence="2 6" id="KW-0408">Iron</keyword>
<comment type="similarity">
    <text evidence="6">Belongs to the iron/ascorbate-dependent oxidoreductase family.</text>
</comment>
<dbReference type="PANTHER" id="PTHR47990">
    <property type="entry name" value="2-OXOGLUTARATE (2OG) AND FE(II)-DEPENDENT OXYGENASE SUPERFAMILY PROTEIN-RELATED"/>
    <property type="match status" value="1"/>
</dbReference>
<protein>
    <recommendedName>
        <fullName evidence="4">2-oxoglutarate-dependent dioxygenase DAO</fullName>
    </recommendedName>
    <alternativeName>
        <fullName evidence="5">Protein DIOXYGENASE FOR AUXIN OXIDATION</fullName>
    </alternativeName>
</protein>
<sequence length="309" mass="35136">MAKAQIPILDFSKEALEIGSEKWGTVCKQVREACERHGCFILMYDNLSAKLREDLFMGMNSLFDLPQEVKAKYINPKPYRSYSGMSPIVPFSESFGLDDAHNLDTVHSFTNLMWPQGNPTFCESLHTMSSEMLELNLAVLKMIFESFGMANHYDLHVQDSTSLFRVMKYIAPRNGDDSVIALRSHTDKNAITILCQNEVQGLQVQTKDGNWVCAMVPQDAFFVIIGEALKVWSNGRLEAARHRVVVSGEEDRFSCGLFTMPKEEAKIEVPREFVDKDHPLLYRPFIFADYISYFVSKLSDDALEIYAAI</sequence>
<proteinExistence type="inferred from homology"/>
<evidence type="ECO:0000256" key="4">
    <source>
        <dbReference type="ARBA" id="ARBA00074102"/>
    </source>
</evidence>
<evidence type="ECO:0000259" key="7">
    <source>
        <dbReference type="PROSITE" id="PS51471"/>
    </source>
</evidence>
<evidence type="ECO:0000313" key="9">
    <source>
        <dbReference type="Proteomes" id="UP000027138"/>
    </source>
</evidence>
<dbReference type="Pfam" id="PF14226">
    <property type="entry name" value="DIOX_N"/>
    <property type="match status" value="1"/>
</dbReference>
<evidence type="ECO:0000256" key="3">
    <source>
        <dbReference type="ARBA" id="ARBA00054658"/>
    </source>
</evidence>
<keyword evidence="1 6" id="KW-0479">Metal-binding</keyword>
<dbReference type="EMBL" id="KK914582">
    <property type="protein sequence ID" value="KDP32296.1"/>
    <property type="molecule type" value="Genomic_DNA"/>
</dbReference>
<accession>A0A067K7U9</accession>
<dbReference type="PROSITE" id="PS51471">
    <property type="entry name" value="FE2OG_OXY"/>
    <property type="match status" value="1"/>
</dbReference>
<evidence type="ECO:0000256" key="2">
    <source>
        <dbReference type="ARBA" id="ARBA00023004"/>
    </source>
</evidence>
<dbReference type="FunFam" id="2.60.120.330:FF:000017">
    <property type="entry name" value="2-oxoglutarate-dependent dioxygenase DAO"/>
    <property type="match status" value="1"/>
</dbReference>
<comment type="function">
    <text evidence="3">2-oxoglutarate-dependent dioxygenase essential for auxin catabolism and maintenance of auxin homeostasis in reproductive organs. Catalyzes the irreversible oxidation of indole-3-acetic acid (IAA) to the biologically inactive 2-oxoindole-3-acetic acid (OxIAA).</text>
</comment>
<feature type="domain" description="Fe2OG dioxygenase" evidence="7">
    <location>
        <begin position="159"/>
        <end position="261"/>
    </location>
</feature>
<evidence type="ECO:0000256" key="1">
    <source>
        <dbReference type="ARBA" id="ARBA00022723"/>
    </source>
</evidence>
<dbReference type="InterPro" id="IPR044861">
    <property type="entry name" value="IPNS-like_FE2OG_OXY"/>
</dbReference>
<dbReference type="AlphaFoldDB" id="A0A067K7U9"/>
<dbReference type="Proteomes" id="UP000027138">
    <property type="component" value="Unassembled WGS sequence"/>
</dbReference>
<dbReference type="GO" id="GO:0046872">
    <property type="term" value="F:metal ion binding"/>
    <property type="evidence" value="ECO:0007669"/>
    <property type="project" value="UniProtKB-KW"/>
</dbReference>
<dbReference type="OrthoDB" id="288590at2759"/>